<gene>
    <name evidence="12" type="primary">gorab</name>
</gene>
<dbReference type="Proteomes" id="UP000314986">
    <property type="component" value="Unassembled WGS sequence"/>
</dbReference>
<feature type="compositionally biased region" description="Basic and acidic residues" evidence="11">
    <location>
        <begin position="128"/>
        <end position="143"/>
    </location>
</feature>
<keyword evidence="6" id="KW-0333">Golgi apparatus</keyword>
<reference evidence="13" key="2">
    <citation type="journal article" date="2007" name="PLoS Biol.">
        <title>Survey sequencing and comparative analysis of the elephant shark (Callorhinchus milii) genome.</title>
        <authorList>
            <person name="Venkatesh B."/>
            <person name="Kirkness E.F."/>
            <person name="Loh Y.H."/>
            <person name="Halpern A.L."/>
            <person name="Lee A.P."/>
            <person name="Johnson J."/>
            <person name="Dandona N."/>
            <person name="Viswanathan L.D."/>
            <person name="Tay A."/>
            <person name="Venter J.C."/>
            <person name="Strausberg R.L."/>
            <person name="Brenner S."/>
        </authorList>
    </citation>
    <scope>NUCLEOTIDE SEQUENCE [LARGE SCALE GENOMIC DNA]</scope>
</reference>
<dbReference type="InterPro" id="IPR007033">
    <property type="entry name" value="GORAB"/>
</dbReference>
<reference evidence="13" key="1">
    <citation type="journal article" date="2006" name="Science">
        <title>Ancient noncoding elements conserved in the human genome.</title>
        <authorList>
            <person name="Venkatesh B."/>
            <person name="Kirkness E.F."/>
            <person name="Loh Y.H."/>
            <person name="Halpern A.L."/>
            <person name="Lee A.P."/>
            <person name="Johnson J."/>
            <person name="Dandona N."/>
            <person name="Viswanathan L.D."/>
            <person name="Tay A."/>
            <person name="Venter J.C."/>
            <person name="Strausberg R.L."/>
            <person name="Brenner S."/>
        </authorList>
    </citation>
    <scope>NUCLEOTIDE SEQUENCE [LARGE SCALE GENOMIC DNA]</scope>
</reference>
<comment type="subcellular location">
    <subcellularLocation>
        <location evidence="1">Cytoplasm</location>
    </subcellularLocation>
    <subcellularLocation>
        <location evidence="2">Golgi apparatus</location>
    </subcellularLocation>
</comment>
<dbReference type="AlphaFoldDB" id="A0A4W3K794"/>
<keyword evidence="13" id="KW-1185">Reference proteome</keyword>
<name>A0A4W3K794_CALMI</name>
<dbReference type="GO" id="GO:1905515">
    <property type="term" value="P:non-motile cilium assembly"/>
    <property type="evidence" value="ECO:0007669"/>
    <property type="project" value="TreeGrafter"/>
</dbReference>
<evidence type="ECO:0000256" key="8">
    <source>
        <dbReference type="ARBA" id="ARBA00032512"/>
    </source>
</evidence>
<feature type="compositionally biased region" description="Basic and acidic residues" evidence="11">
    <location>
        <begin position="99"/>
        <end position="116"/>
    </location>
</feature>
<dbReference type="PANTHER" id="PTHR21470">
    <property type="entry name" value="RAB6-INTERACTING PROTEIN GORAB"/>
    <property type="match status" value="1"/>
</dbReference>
<evidence type="ECO:0000256" key="7">
    <source>
        <dbReference type="ARBA" id="ARBA00023054"/>
    </source>
</evidence>
<reference evidence="13" key="3">
    <citation type="journal article" date="2014" name="Nature">
        <title>Elephant shark genome provides unique insights into gnathostome evolution.</title>
        <authorList>
            <consortium name="International Elephant Shark Genome Sequencing Consortium"/>
            <person name="Venkatesh B."/>
            <person name="Lee A.P."/>
            <person name="Ravi V."/>
            <person name="Maurya A.K."/>
            <person name="Lian M.M."/>
            <person name="Swann J.B."/>
            <person name="Ohta Y."/>
            <person name="Flajnik M.F."/>
            <person name="Sutoh Y."/>
            <person name="Kasahara M."/>
            <person name="Hoon S."/>
            <person name="Gangu V."/>
            <person name="Roy S.W."/>
            <person name="Irimia M."/>
            <person name="Korzh V."/>
            <person name="Kondrychyn I."/>
            <person name="Lim Z.W."/>
            <person name="Tay B.H."/>
            <person name="Tohari S."/>
            <person name="Kong K.W."/>
            <person name="Ho S."/>
            <person name="Lorente-Galdos B."/>
            <person name="Quilez J."/>
            <person name="Marques-Bonet T."/>
            <person name="Raney B.J."/>
            <person name="Ingham P.W."/>
            <person name="Tay A."/>
            <person name="Hillier L.W."/>
            <person name="Minx P."/>
            <person name="Boehm T."/>
            <person name="Wilson R.K."/>
            <person name="Brenner S."/>
            <person name="Warren W.C."/>
        </authorList>
    </citation>
    <scope>NUCLEOTIDE SEQUENCE [LARGE SCALE GENOMIC DNA]</scope>
</reference>
<dbReference type="GO" id="GO:0005794">
    <property type="term" value="C:Golgi apparatus"/>
    <property type="evidence" value="ECO:0007669"/>
    <property type="project" value="UniProtKB-SubCell"/>
</dbReference>
<evidence type="ECO:0000256" key="10">
    <source>
        <dbReference type="SAM" id="Coils"/>
    </source>
</evidence>
<feature type="region of interest" description="Disordered" evidence="11">
    <location>
        <begin position="16"/>
        <end position="143"/>
    </location>
</feature>
<dbReference type="InParanoid" id="A0A4W3K794"/>
<evidence type="ECO:0000256" key="2">
    <source>
        <dbReference type="ARBA" id="ARBA00004555"/>
    </source>
</evidence>
<evidence type="ECO:0000256" key="11">
    <source>
        <dbReference type="SAM" id="MobiDB-lite"/>
    </source>
</evidence>
<dbReference type="Ensembl" id="ENSCMIT00000040792.1">
    <property type="protein sequence ID" value="ENSCMIP00000040220.1"/>
    <property type="gene ID" value="ENSCMIG00000016800.1"/>
</dbReference>
<feature type="compositionally biased region" description="Basic and acidic residues" evidence="11">
    <location>
        <begin position="366"/>
        <end position="376"/>
    </location>
</feature>
<feature type="region of interest" description="Disordered" evidence="11">
    <location>
        <begin position="301"/>
        <end position="382"/>
    </location>
</feature>
<comment type="similarity">
    <text evidence="3">Belongs to the GORAB family.</text>
</comment>
<evidence type="ECO:0000256" key="6">
    <source>
        <dbReference type="ARBA" id="ARBA00023034"/>
    </source>
</evidence>
<reference evidence="12" key="4">
    <citation type="submission" date="2025-08" db="UniProtKB">
        <authorList>
            <consortium name="Ensembl"/>
        </authorList>
    </citation>
    <scope>IDENTIFICATION</scope>
</reference>
<evidence type="ECO:0000313" key="13">
    <source>
        <dbReference type="Proteomes" id="UP000314986"/>
    </source>
</evidence>
<organism evidence="12 13">
    <name type="scientific">Callorhinchus milii</name>
    <name type="common">Ghost shark</name>
    <dbReference type="NCBI Taxonomy" id="7868"/>
    <lineage>
        <taxon>Eukaryota</taxon>
        <taxon>Metazoa</taxon>
        <taxon>Chordata</taxon>
        <taxon>Craniata</taxon>
        <taxon>Vertebrata</taxon>
        <taxon>Chondrichthyes</taxon>
        <taxon>Holocephali</taxon>
        <taxon>Chimaeriformes</taxon>
        <taxon>Callorhinchidae</taxon>
        <taxon>Callorhinchus</taxon>
    </lineage>
</organism>
<feature type="compositionally biased region" description="Basic and acidic residues" evidence="11">
    <location>
        <begin position="45"/>
        <end position="62"/>
    </location>
</feature>
<sequence length="382" mass="43570">PTNCRGLSDQIIFLRGFLPPENPSNSEMPDRARRAPASKSQQLLQKERALQQHRLRAAEHDGGPSALPEQQLSKPKMKPPHVTVIQTPPPSSKMGQKQTSEKEQNDTEVHHQDKRLGGNVEGRAQDSSVKETTEQVKEMPKGMELRERSCLEHLQLEQRFMEEKNKRKKALLSKAIAERSKRTMAETAKLKRIQKGLQTLDDLLSADVSILRDRIEQTSWEFHQAKKRFDKAEVEYVASKLNLHKKIELKEQLTEHLCTIIQQNELRKAQKLEELMQQLEVEEDEEAMELEIEVDRMLQQQQELPKESIQSNTAREESTQQTVSNADSQNQSVAQSLLGEQVVNHAVSSTAQMDLKDPDQSQEPENAQHKPLEESKTPAVAT</sequence>
<evidence type="ECO:0000256" key="1">
    <source>
        <dbReference type="ARBA" id="ARBA00004496"/>
    </source>
</evidence>
<keyword evidence="5" id="KW-0963">Cytoplasm</keyword>
<dbReference type="PANTHER" id="PTHR21470:SF2">
    <property type="entry name" value="RAB6-INTERACTING GOLGIN"/>
    <property type="match status" value="1"/>
</dbReference>
<feature type="compositionally biased region" description="Polar residues" evidence="11">
    <location>
        <begin position="301"/>
        <end position="335"/>
    </location>
</feature>
<evidence type="ECO:0000256" key="9">
    <source>
        <dbReference type="ARBA" id="ARBA00033032"/>
    </source>
</evidence>
<dbReference type="OMA" id="AKMDLHK"/>
<evidence type="ECO:0000256" key="4">
    <source>
        <dbReference type="ARBA" id="ARBA00014130"/>
    </source>
</evidence>
<proteinExistence type="inferred from homology"/>
<accession>A0A4W3K794</accession>
<feature type="coiled-coil region" evidence="10">
    <location>
        <begin position="262"/>
        <end position="300"/>
    </location>
</feature>
<keyword evidence="7 10" id="KW-0175">Coiled coil</keyword>
<dbReference type="GeneTree" id="ENSGT00390000014886"/>
<evidence type="ECO:0000256" key="5">
    <source>
        <dbReference type="ARBA" id="ARBA00022490"/>
    </source>
</evidence>
<evidence type="ECO:0000256" key="3">
    <source>
        <dbReference type="ARBA" id="ARBA00005599"/>
    </source>
</evidence>
<protein>
    <recommendedName>
        <fullName evidence="4">RAB6-interacting golgin</fullName>
    </recommendedName>
    <alternativeName>
        <fullName evidence="9">N-terminal kinase-like-binding protein 1</fullName>
    </alternativeName>
    <alternativeName>
        <fullName evidence="8">SCY1-like 1-binding protein 1</fullName>
    </alternativeName>
</protein>
<evidence type="ECO:0000313" key="12">
    <source>
        <dbReference type="Ensembl" id="ENSCMIP00000040220.1"/>
    </source>
</evidence>
<reference evidence="12" key="5">
    <citation type="submission" date="2025-09" db="UniProtKB">
        <authorList>
            <consortium name="Ensembl"/>
        </authorList>
    </citation>
    <scope>IDENTIFICATION</scope>
</reference>